<reference evidence="2" key="1">
    <citation type="journal article" date="2017" name="Nature">
        <title>The genome of Chenopodium quinoa.</title>
        <authorList>
            <person name="Jarvis D.E."/>
            <person name="Ho Y.S."/>
            <person name="Lightfoot D.J."/>
            <person name="Schmoeckel S.M."/>
            <person name="Li B."/>
            <person name="Borm T.J.A."/>
            <person name="Ohyanagi H."/>
            <person name="Mineta K."/>
            <person name="Michell C.T."/>
            <person name="Saber N."/>
            <person name="Kharbatia N.M."/>
            <person name="Rupper R.R."/>
            <person name="Sharp A.R."/>
            <person name="Dally N."/>
            <person name="Boughton B.A."/>
            <person name="Woo Y.H."/>
            <person name="Gao G."/>
            <person name="Schijlen E.G.W.M."/>
            <person name="Guo X."/>
            <person name="Momin A.A."/>
            <person name="Negrao S."/>
            <person name="Al-Babili S."/>
            <person name="Gehring C."/>
            <person name="Roessner U."/>
            <person name="Jung C."/>
            <person name="Murphy K."/>
            <person name="Arold S.T."/>
            <person name="Gojobori T."/>
            <person name="van der Linden C.G."/>
            <person name="van Loo E.N."/>
            <person name="Jellen E.N."/>
            <person name="Maughan P.J."/>
            <person name="Tester M."/>
        </authorList>
    </citation>
    <scope>NUCLEOTIDE SEQUENCE [LARGE SCALE GENOMIC DNA]</scope>
    <source>
        <strain evidence="2">cv. PI 614886</strain>
    </source>
</reference>
<dbReference type="Pfam" id="PF13857">
    <property type="entry name" value="Ank_5"/>
    <property type="match status" value="1"/>
</dbReference>
<dbReference type="SMART" id="SM00248">
    <property type="entry name" value="ANK"/>
    <property type="match status" value="6"/>
</dbReference>
<reference evidence="2" key="2">
    <citation type="submission" date="2021-03" db="UniProtKB">
        <authorList>
            <consortium name="EnsemblPlants"/>
        </authorList>
    </citation>
    <scope>IDENTIFICATION</scope>
</reference>
<dbReference type="PROSITE" id="PS50297">
    <property type="entry name" value="ANK_REP_REGION"/>
    <property type="match status" value="3"/>
</dbReference>
<dbReference type="Proteomes" id="UP000596660">
    <property type="component" value="Unplaced"/>
</dbReference>
<dbReference type="PANTHER" id="PTHR24121">
    <property type="entry name" value="NO MECHANORECEPTOR POTENTIAL C, ISOFORM D-RELATED"/>
    <property type="match status" value="1"/>
</dbReference>
<protein>
    <submittedName>
        <fullName evidence="2">Uncharacterized protein</fullName>
    </submittedName>
</protein>
<dbReference type="PROSITE" id="PS50088">
    <property type="entry name" value="ANK_REPEAT"/>
    <property type="match status" value="3"/>
</dbReference>
<evidence type="ECO:0000313" key="2">
    <source>
        <dbReference type="EnsemblPlants" id="AUR62001284-RA:cds"/>
    </source>
</evidence>
<evidence type="ECO:0000256" key="1">
    <source>
        <dbReference type="PROSITE-ProRule" id="PRU00023"/>
    </source>
</evidence>
<dbReference type="EnsemblPlants" id="AUR62001284-RA">
    <property type="protein sequence ID" value="AUR62001284-RA:cds"/>
    <property type="gene ID" value="AUR62001284"/>
</dbReference>
<proteinExistence type="predicted"/>
<dbReference type="Pfam" id="PF12796">
    <property type="entry name" value="Ank_2"/>
    <property type="match status" value="1"/>
</dbReference>
<dbReference type="PANTHER" id="PTHR24121:SF21">
    <property type="entry name" value="ANKYRIN REPEAT FAMILY PROTEIN"/>
    <property type="match status" value="1"/>
</dbReference>
<feature type="repeat" description="ANK" evidence="1">
    <location>
        <begin position="238"/>
        <end position="270"/>
    </location>
</feature>
<dbReference type="PRINTS" id="PR01415">
    <property type="entry name" value="ANKYRIN"/>
</dbReference>
<dbReference type="InterPro" id="IPR036770">
    <property type="entry name" value="Ankyrin_rpt-contain_sf"/>
</dbReference>
<organism evidence="2 3">
    <name type="scientific">Chenopodium quinoa</name>
    <name type="common">Quinoa</name>
    <dbReference type="NCBI Taxonomy" id="63459"/>
    <lineage>
        <taxon>Eukaryota</taxon>
        <taxon>Viridiplantae</taxon>
        <taxon>Streptophyta</taxon>
        <taxon>Embryophyta</taxon>
        <taxon>Tracheophyta</taxon>
        <taxon>Spermatophyta</taxon>
        <taxon>Magnoliopsida</taxon>
        <taxon>eudicotyledons</taxon>
        <taxon>Gunneridae</taxon>
        <taxon>Pentapetalae</taxon>
        <taxon>Caryophyllales</taxon>
        <taxon>Chenopodiaceae</taxon>
        <taxon>Chenopodioideae</taxon>
        <taxon>Atripliceae</taxon>
        <taxon>Chenopodium</taxon>
    </lineage>
</organism>
<accession>A0A803KQH8</accession>
<feature type="repeat" description="ANK" evidence="1">
    <location>
        <begin position="63"/>
        <end position="95"/>
    </location>
</feature>
<dbReference type="SUPFAM" id="SSF48403">
    <property type="entry name" value="Ankyrin repeat"/>
    <property type="match status" value="2"/>
</dbReference>
<dbReference type="AlphaFoldDB" id="A0A803KQH8"/>
<name>A0A803KQH8_CHEQI</name>
<evidence type="ECO:0000313" key="3">
    <source>
        <dbReference type="Proteomes" id="UP000596660"/>
    </source>
</evidence>
<dbReference type="Gramene" id="AUR62001284-RA">
    <property type="protein sequence ID" value="AUR62001284-RA:cds"/>
    <property type="gene ID" value="AUR62001284"/>
</dbReference>
<feature type="repeat" description="ANK" evidence="1">
    <location>
        <begin position="25"/>
        <end position="51"/>
    </location>
</feature>
<dbReference type="Gene3D" id="1.25.40.20">
    <property type="entry name" value="Ankyrin repeat-containing domain"/>
    <property type="match status" value="3"/>
</dbReference>
<dbReference type="InterPro" id="IPR002110">
    <property type="entry name" value="Ankyrin_rpt"/>
</dbReference>
<keyword evidence="1" id="KW-0040">ANK repeat</keyword>
<keyword evidence="3" id="KW-1185">Reference proteome</keyword>
<sequence length="514" mass="57542">MLFSSSLLEGNVVLDVAACLRENFKGNTPLHVAAEVGNFGIVELLYDHLSDERPMPWRVQNSKGDTPLHVALTHDNVKIARFLLEKDSDLALIVNNSNEAPLHLAIKQHVNYSESESIMAKVKNPINEGGADLTIESAPQENMSSMIELLVEKASKVTCWPDANGLTPLHRVASLITPYNILFTVFILDRCPQSAEVCDNSGKSIIHLLINKITNYPDAKNLLNIEEIYALRNYQDNQGNTPLHIAAQNVDSVMVRVLLESSAKLNINNADGISAACIIQQQDMLQILRKRQLTIGEIEAVDTANVTFLTERMRTLGIEKKNLLSKDTEGRNILHRLMRIRKESHVNPEDFVNFIELALEIFPSLISQADKNGDTPIHILVRNSPNTRIYVASRVEDNKQYNHSDEGTGDSDRLPYGCVVLTLKESNILSLCLKKCNESILRIEDEAKHKGHCFDSPWLVQNVEGNTPLHESLKSDENIKLVELLLNYNKESISVTNKDNETPLHLFATRIVGK</sequence>